<dbReference type="Proteomes" id="UP000789595">
    <property type="component" value="Unassembled WGS sequence"/>
</dbReference>
<dbReference type="PANTHER" id="PTHR12891">
    <property type="entry name" value="DNA REPAIR/TRANSCRIPTION PROTEIN MET18/MMS19"/>
    <property type="match status" value="1"/>
</dbReference>
<reference evidence="3" key="1">
    <citation type="submission" date="2021-11" db="EMBL/GenBank/DDBJ databases">
        <authorList>
            <consortium name="Genoscope - CEA"/>
            <person name="William W."/>
        </authorList>
    </citation>
    <scope>NUCLEOTIDE SEQUENCE</scope>
</reference>
<comment type="caution">
    <text evidence="3">The sequence shown here is derived from an EMBL/GenBank/DDBJ whole genome shotgun (WGS) entry which is preliminary data.</text>
</comment>
<feature type="domain" description="MMS19 N-terminal" evidence="2">
    <location>
        <begin position="57"/>
        <end position="322"/>
    </location>
</feature>
<proteinExistence type="inferred from homology"/>
<gene>
    <name evidence="3" type="ORF">PECAL_5P09120</name>
</gene>
<dbReference type="GO" id="GO:0005634">
    <property type="term" value="C:nucleus"/>
    <property type="evidence" value="ECO:0007669"/>
    <property type="project" value="UniProtKB-SubCell"/>
</dbReference>
<dbReference type="InterPro" id="IPR029240">
    <property type="entry name" value="MMS19_N"/>
</dbReference>
<dbReference type="GO" id="GO:0016226">
    <property type="term" value="P:iron-sulfur cluster assembly"/>
    <property type="evidence" value="ECO:0007669"/>
    <property type="project" value="UniProtKB-UniRule"/>
</dbReference>
<evidence type="ECO:0000313" key="4">
    <source>
        <dbReference type="Proteomes" id="UP000789595"/>
    </source>
</evidence>
<dbReference type="GO" id="GO:0051604">
    <property type="term" value="P:protein maturation"/>
    <property type="evidence" value="ECO:0007669"/>
    <property type="project" value="UniProtKB-UniRule"/>
</dbReference>
<evidence type="ECO:0000313" key="3">
    <source>
        <dbReference type="EMBL" id="CAH0376338.1"/>
    </source>
</evidence>
<comment type="similarity">
    <text evidence="1">Belongs to the MET18/MMS19 family.</text>
</comment>
<evidence type="ECO:0000259" key="2">
    <source>
        <dbReference type="Pfam" id="PF14500"/>
    </source>
</evidence>
<dbReference type="Pfam" id="PF14500">
    <property type="entry name" value="MMS19_N"/>
    <property type="match status" value="1"/>
</dbReference>
<dbReference type="EMBL" id="CAKKNE010000005">
    <property type="protein sequence ID" value="CAH0376338.1"/>
    <property type="molecule type" value="Genomic_DNA"/>
</dbReference>
<dbReference type="PANTHER" id="PTHR12891:SF0">
    <property type="entry name" value="MMS19 NUCLEOTIDE EXCISION REPAIR PROTEIN HOMOLOG"/>
    <property type="match status" value="1"/>
</dbReference>
<keyword evidence="4" id="KW-1185">Reference proteome</keyword>
<dbReference type="GO" id="GO:0097361">
    <property type="term" value="C:cytosolic [4Fe-4S] assembly targeting complex"/>
    <property type="evidence" value="ECO:0007669"/>
    <property type="project" value="UniProtKB-UniRule"/>
</dbReference>
<dbReference type="GO" id="GO:0006281">
    <property type="term" value="P:DNA repair"/>
    <property type="evidence" value="ECO:0007669"/>
    <property type="project" value="UniProtKB-UniRule"/>
</dbReference>
<comment type="function">
    <text evidence="1">Key component of the cytosolic iron-sulfur protein assembly (CIA) complex, a multiprotein complex that mediates the incorporation of iron-sulfur cluster into apoproteins specifically involved in DNA metabolism and genomic integrity. In the CIA complex, MMS19 acts as an adapter between early-acting CIA components and a subset of cellular target iron-sulfur proteins.</text>
</comment>
<keyword evidence="1" id="KW-0539">Nucleus</keyword>
<dbReference type="AlphaFoldDB" id="A0A8J2SU43"/>
<dbReference type="OrthoDB" id="202928at2759"/>
<dbReference type="InterPro" id="IPR039920">
    <property type="entry name" value="MMS19"/>
</dbReference>
<name>A0A8J2SU43_9STRA</name>
<keyword evidence="1" id="KW-0227">DNA damage</keyword>
<sequence>MSLRQQGLLGWLLPDPIDVAIAAYVAACEADDEGRAAAWAELRARGATCADYVARSERHLASEVGSTRRNASRLLATFVREAPPPPDDCAALAAFCAARADDAPSAEHALRALADVVEAARRGTGEGGAAAAAAAALCLFGDGAVRAPAFPRAARERFFDAQRAVLDGKAAELAAAASNEGAARFARGVAAAVDGERDPRCLLRALGAARGCGRAADTIGWGDAGAAAGLAAALSPYFPVSFVAPARNPHGVTAVGLREALRAALTAAPELASEALDLALECLRDTGASPDEIGEALTLAARAAEVCPEASLEATAEELMKAYAVGWYLQQLLKLYCGRAIARAARNTTGAGPGGGGGGGEGGEGADVLVADSDVVWTRDVAFVHAAAPDAGGACRATYNYAFSREAHQLYYDTNARLLGAAGAPLADSAGRDISGVAHHMVLRGDVVAALEAAVAARHGAPLHAALFRGAAGVAANARRNAFSEYQLYFHFARRRFPASVRVRQLYWANGPGPRAVAACGADGWPAAALRTLGHATEAVEIDRAAGYDFAAYHSYAKRRPCVYGPAADAADGGACFGGGCTRACFKSRIDERFKRRDRAATAPRLCAAR</sequence>
<comment type="subcellular location">
    <subcellularLocation>
        <location evidence="1">Nucleus</location>
    </subcellularLocation>
</comment>
<evidence type="ECO:0000256" key="1">
    <source>
        <dbReference type="RuleBase" id="RU367072"/>
    </source>
</evidence>
<accession>A0A8J2SU43</accession>
<protein>
    <recommendedName>
        <fullName evidence="1">MMS19 nucleotide excision repair protein</fullName>
    </recommendedName>
</protein>
<keyword evidence="1" id="KW-0234">DNA repair</keyword>
<organism evidence="3 4">
    <name type="scientific">Pelagomonas calceolata</name>
    <dbReference type="NCBI Taxonomy" id="35677"/>
    <lineage>
        <taxon>Eukaryota</taxon>
        <taxon>Sar</taxon>
        <taxon>Stramenopiles</taxon>
        <taxon>Ochrophyta</taxon>
        <taxon>Pelagophyceae</taxon>
        <taxon>Pelagomonadales</taxon>
        <taxon>Pelagomonadaceae</taxon>
        <taxon>Pelagomonas</taxon>
    </lineage>
</organism>